<dbReference type="InterPro" id="IPR044244">
    <property type="entry name" value="TTC27/Emw1"/>
</dbReference>
<dbReference type="PANTHER" id="PTHR16193:SF0">
    <property type="entry name" value="TETRATRICOPEPTIDE REPEAT PROTEIN 27"/>
    <property type="match status" value="1"/>
</dbReference>
<protein>
    <submittedName>
        <fullName evidence="3">Tetratricopeptide repeat domain 27</fullName>
    </submittedName>
</protein>
<dbReference type="Ensembl" id="ENSHHUT00000050184.1">
    <property type="protein sequence ID" value="ENSHHUP00000048427.1"/>
    <property type="gene ID" value="ENSHHUG00000029337.1"/>
</dbReference>
<dbReference type="PANTHER" id="PTHR16193">
    <property type="entry name" value="TETRATRICOPEPTIDE REPEAT PROTEIN 27"/>
    <property type="match status" value="1"/>
</dbReference>
<keyword evidence="1" id="KW-0677">Repeat</keyword>
<evidence type="ECO:0000313" key="3">
    <source>
        <dbReference type="Ensembl" id="ENSHHUP00000048427.1"/>
    </source>
</evidence>
<evidence type="ECO:0000256" key="1">
    <source>
        <dbReference type="ARBA" id="ARBA00022737"/>
    </source>
</evidence>
<reference evidence="3" key="2">
    <citation type="submission" date="2025-08" db="UniProtKB">
        <authorList>
            <consortium name="Ensembl"/>
        </authorList>
    </citation>
    <scope>IDENTIFICATION</scope>
</reference>
<accession>A0A4W5NC22</accession>
<dbReference type="Proteomes" id="UP000314982">
    <property type="component" value="Unassembled WGS sequence"/>
</dbReference>
<sequence>MNMIGALGKRTRFQQNVLAQLILDVKRKEDIPAPELDVELTLSPTQLACLPKDHDLGDDTVLNQINLAEPGQYTMPDLSAEEQAVILGSCAYYLSPSSGQW</sequence>
<reference evidence="3" key="3">
    <citation type="submission" date="2025-09" db="UniProtKB">
        <authorList>
            <consortium name="Ensembl"/>
        </authorList>
    </citation>
    <scope>IDENTIFICATION</scope>
</reference>
<organism evidence="3 4">
    <name type="scientific">Hucho hucho</name>
    <name type="common">huchen</name>
    <dbReference type="NCBI Taxonomy" id="62062"/>
    <lineage>
        <taxon>Eukaryota</taxon>
        <taxon>Metazoa</taxon>
        <taxon>Chordata</taxon>
        <taxon>Craniata</taxon>
        <taxon>Vertebrata</taxon>
        <taxon>Euteleostomi</taxon>
        <taxon>Actinopterygii</taxon>
        <taxon>Neopterygii</taxon>
        <taxon>Teleostei</taxon>
        <taxon>Protacanthopterygii</taxon>
        <taxon>Salmoniformes</taxon>
        <taxon>Salmonidae</taxon>
        <taxon>Salmoninae</taxon>
        <taxon>Hucho</taxon>
    </lineage>
</organism>
<reference evidence="4" key="1">
    <citation type="submission" date="2018-06" db="EMBL/GenBank/DDBJ databases">
        <title>Genome assembly of Danube salmon.</title>
        <authorList>
            <person name="Macqueen D.J."/>
            <person name="Gundappa M.K."/>
        </authorList>
    </citation>
    <scope>NUCLEOTIDE SEQUENCE [LARGE SCALE GENOMIC DNA]</scope>
</reference>
<proteinExistence type="predicted"/>
<dbReference type="GeneTree" id="ENSGT00500000044929"/>
<evidence type="ECO:0000256" key="2">
    <source>
        <dbReference type="ARBA" id="ARBA00022803"/>
    </source>
</evidence>
<dbReference type="AlphaFoldDB" id="A0A4W5NC22"/>
<keyword evidence="4" id="KW-1185">Reference proteome</keyword>
<evidence type="ECO:0000313" key="4">
    <source>
        <dbReference type="Proteomes" id="UP000314982"/>
    </source>
</evidence>
<keyword evidence="2" id="KW-0802">TPR repeat</keyword>
<name>A0A4W5NC22_9TELE</name>